<name>A0A1E1L495_9HELO</name>
<dbReference type="AlphaFoldDB" id="A0A1E1L495"/>
<evidence type="ECO:0000313" key="1">
    <source>
        <dbReference type="EMBL" id="CZT05347.1"/>
    </source>
</evidence>
<keyword evidence="2" id="KW-1185">Reference proteome</keyword>
<gene>
    <name evidence="1" type="ORF">RAG0_11487</name>
</gene>
<reference evidence="2" key="1">
    <citation type="submission" date="2016-03" db="EMBL/GenBank/DDBJ databases">
        <authorList>
            <person name="Guldener U."/>
        </authorList>
    </citation>
    <scope>NUCLEOTIDE SEQUENCE [LARGE SCALE GENOMIC DNA]</scope>
    <source>
        <strain evidence="2">04CH-RAC-A.6.1</strain>
    </source>
</reference>
<dbReference type="EMBL" id="FJUX01000076">
    <property type="protein sequence ID" value="CZT05347.1"/>
    <property type="molecule type" value="Genomic_DNA"/>
</dbReference>
<evidence type="ECO:0000313" key="2">
    <source>
        <dbReference type="Proteomes" id="UP000178912"/>
    </source>
</evidence>
<sequence length="224" mass="25061">MATGATWKPTLTVRFDGCMGACLLLRVTDYGVMPSARAATGLLVCHLSMVPACQTDTSEGQRPIVRRMNYNGIQDGGRLGQANRGISVEYLSTPQREYGMFYSIVNVPCEIPPLLWLTASLFLLRTLTRRVPSKLQMVLVPGGQWSVVSGQWSVASEWHKGRTYLLHILGFDVDCMFDCRKNGRGARETYCHCLDCPKSHAWKGTRGRRNSVLNWGRSTQERDS</sequence>
<organism evidence="1 2">
    <name type="scientific">Rhynchosporium agropyri</name>
    <dbReference type="NCBI Taxonomy" id="914238"/>
    <lineage>
        <taxon>Eukaryota</taxon>
        <taxon>Fungi</taxon>
        <taxon>Dikarya</taxon>
        <taxon>Ascomycota</taxon>
        <taxon>Pezizomycotina</taxon>
        <taxon>Leotiomycetes</taxon>
        <taxon>Helotiales</taxon>
        <taxon>Ploettnerulaceae</taxon>
        <taxon>Rhynchosporium</taxon>
    </lineage>
</organism>
<dbReference type="Proteomes" id="UP000178912">
    <property type="component" value="Unassembled WGS sequence"/>
</dbReference>
<proteinExistence type="predicted"/>
<accession>A0A1E1L495</accession>
<protein>
    <submittedName>
        <fullName evidence="1">Uncharacterized protein</fullName>
    </submittedName>
</protein>